<sequence length="169" mass="18629">MAIHKKDLVSENNHPLNLIESDGVGETSVVRPPIFEVYMRMAEELAKRSTCARLKVGTVITDKDLEHVLAIGYNGNARSFPNQCDGPTPGACGCIHSEQNALVKAPGGVQDKVAFVTASPCVACAKLLIQGNVSHFYYRELYRDPSGLEVLDRGGVTTVHYVRWMQDWR</sequence>
<proteinExistence type="predicted"/>
<organism evidence="3">
    <name type="scientific">marine metagenome</name>
    <dbReference type="NCBI Taxonomy" id="408172"/>
    <lineage>
        <taxon>unclassified sequences</taxon>
        <taxon>metagenomes</taxon>
        <taxon>ecological metagenomes</taxon>
    </lineage>
</organism>
<dbReference type="InterPro" id="IPR015517">
    <property type="entry name" value="dCMP_deaminase-rel"/>
</dbReference>
<keyword evidence="1" id="KW-0378">Hydrolase</keyword>
<dbReference type="Gene3D" id="3.40.140.10">
    <property type="entry name" value="Cytidine Deaminase, domain 2"/>
    <property type="match status" value="1"/>
</dbReference>
<evidence type="ECO:0000313" key="3">
    <source>
        <dbReference type="EMBL" id="SUZ73242.1"/>
    </source>
</evidence>
<protein>
    <recommendedName>
        <fullName evidence="2">CMP/dCMP-type deaminase domain-containing protein</fullName>
    </recommendedName>
</protein>
<dbReference type="GO" id="GO:0005737">
    <property type="term" value="C:cytoplasm"/>
    <property type="evidence" value="ECO:0007669"/>
    <property type="project" value="TreeGrafter"/>
</dbReference>
<reference evidence="3" key="1">
    <citation type="submission" date="2018-05" db="EMBL/GenBank/DDBJ databases">
        <authorList>
            <person name="Lanie J.A."/>
            <person name="Ng W.-L."/>
            <person name="Kazmierczak K.M."/>
            <person name="Andrzejewski T.M."/>
            <person name="Davidsen T.M."/>
            <person name="Wayne K.J."/>
            <person name="Tettelin H."/>
            <person name="Glass J.I."/>
            <person name="Rusch D."/>
            <person name="Podicherti R."/>
            <person name="Tsui H.-C.T."/>
            <person name="Winkler M.E."/>
        </authorList>
    </citation>
    <scope>NUCLEOTIDE SEQUENCE</scope>
</reference>
<dbReference type="EMBL" id="UINC01001172">
    <property type="protein sequence ID" value="SUZ73242.1"/>
    <property type="molecule type" value="Genomic_DNA"/>
</dbReference>
<dbReference type="PANTHER" id="PTHR11086:SF18">
    <property type="entry name" value="DEOXYCYTIDYLATE DEAMINASE"/>
    <property type="match status" value="1"/>
</dbReference>
<dbReference type="InterPro" id="IPR016193">
    <property type="entry name" value="Cytidine_deaminase-like"/>
</dbReference>
<dbReference type="AlphaFoldDB" id="A0A381Q1S3"/>
<dbReference type="Pfam" id="PF00383">
    <property type="entry name" value="dCMP_cyt_deam_1"/>
    <property type="match status" value="1"/>
</dbReference>
<dbReference type="SUPFAM" id="SSF53927">
    <property type="entry name" value="Cytidine deaminase-like"/>
    <property type="match status" value="1"/>
</dbReference>
<dbReference type="GO" id="GO:0004132">
    <property type="term" value="F:dCMP deaminase activity"/>
    <property type="evidence" value="ECO:0007669"/>
    <property type="project" value="TreeGrafter"/>
</dbReference>
<dbReference type="PROSITE" id="PS51747">
    <property type="entry name" value="CYT_DCMP_DEAMINASES_2"/>
    <property type="match status" value="1"/>
</dbReference>
<accession>A0A381Q1S3</accession>
<evidence type="ECO:0000256" key="1">
    <source>
        <dbReference type="ARBA" id="ARBA00022801"/>
    </source>
</evidence>
<feature type="domain" description="CMP/dCMP-type deaminase" evidence="2">
    <location>
        <begin position="33"/>
        <end position="151"/>
    </location>
</feature>
<gene>
    <name evidence="3" type="ORF">METZ01_LOCUS26096</name>
</gene>
<name>A0A381Q1S3_9ZZZZ</name>
<evidence type="ECO:0000259" key="2">
    <source>
        <dbReference type="PROSITE" id="PS51747"/>
    </source>
</evidence>
<dbReference type="PANTHER" id="PTHR11086">
    <property type="entry name" value="DEOXYCYTIDYLATE DEAMINASE-RELATED"/>
    <property type="match status" value="1"/>
</dbReference>
<dbReference type="InterPro" id="IPR002125">
    <property type="entry name" value="CMP_dCMP_dom"/>
</dbReference>